<sequence length="83" mass="9428">MRARAIQELLCAVSVGLRGLGLAWIHKPMSQYEPWPQRLVCNSQHTYLRTGSSNRVPRIIILKEILRIVSVFILSHSISALSF</sequence>
<evidence type="ECO:0000313" key="1">
    <source>
        <dbReference type="EMBL" id="KAF6754049.1"/>
    </source>
</evidence>
<keyword evidence="2" id="KW-1185">Reference proteome</keyword>
<dbReference type="Proteomes" id="UP000521943">
    <property type="component" value="Unassembled WGS sequence"/>
</dbReference>
<dbReference type="EMBL" id="JACGCI010000036">
    <property type="protein sequence ID" value="KAF6754049.1"/>
    <property type="molecule type" value="Genomic_DNA"/>
</dbReference>
<accession>A0A8H6HWY6</accession>
<organism evidence="1 2">
    <name type="scientific">Ephemerocybe angulata</name>
    <dbReference type="NCBI Taxonomy" id="980116"/>
    <lineage>
        <taxon>Eukaryota</taxon>
        <taxon>Fungi</taxon>
        <taxon>Dikarya</taxon>
        <taxon>Basidiomycota</taxon>
        <taxon>Agaricomycotina</taxon>
        <taxon>Agaricomycetes</taxon>
        <taxon>Agaricomycetidae</taxon>
        <taxon>Agaricales</taxon>
        <taxon>Agaricineae</taxon>
        <taxon>Psathyrellaceae</taxon>
        <taxon>Ephemerocybe</taxon>
    </lineage>
</organism>
<protein>
    <submittedName>
        <fullName evidence="1">Uncharacterized protein</fullName>
    </submittedName>
</protein>
<gene>
    <name evidence="1" type="ORF">DFP72DRAFT_388589</name>
</gene>
<evidence type="ECO:0000313" key="2">
    <source>
        <dbReference type="Proteomes" id="UP000521943"/>
    </source>
</evidence>
<reference evidence="1 2" key="1">
    <citation type="submission" date="2020-07" db="EMBL/GenBank/DDBJ databases">
        <title>Comparative genomics of pyrophilous fungi reveals a link between fire events and developmental genes.</title>
        <authorList>
            <consortium name="DOE Joint Genome Institute"/>
            <person name="Steindorff A.S."/>
            <person name="Carver A."/>
            <person name="Calhoun S."/>
            <person name="Stillman K."/>
            <person name="Liu H."/>
            <person name="Lipzen A."/>
            <person name="Pangilinan J."/>
            <person name="Labutti K."/>
            <person name="Bruns T.D."/>
            <person name="Grigoriev I.V."/>
        </authorList>
    </citation>
    <scope>NUCLEOTIDE SEQUENCE [LARGE SCALE GENOMIC DNA]</scope>
    <source>
        <strain evidence="1 2">CBS 144469</strain>
    </source>
</reference>
<comment type="caution">
    <text evidence="1">The sequence shown here is derived from an EMBL/GenBank/DDBJ whole genome shotgun (WGS) entry which is preliminary data.</text>
</comment>
<dbReference type="AlphaFoldDB" id="A0A8H6HWY6"/>
<name>A0A8H6HWY6_9AGAR</name>
<proteinExistence type="predicted"/>